<evidence type="ECO:0000313" key="4">
    <source>
        <dbReference type="EMBL" id="KAJ8407409.1"/>
    </source>
</evidence>
<dbReference type="InterPro" id="IPR012337">
    <property type="entry name" value="RNaseH-like_sf"/>
</dbReference>
<feature type="region of interest" description="Disordered" evidence="1">
    <location>
        <begin position="187"/>
        <end position="225"/>
    </location>
</feature>
<dbReference type="InterPro" id="IPR050951">
    <property type="entry name" value="Retrovirus_Pol_polyprotein"/>
</dbReference>
<dbReference type="InterPro" id="IPR036397">
    <property type="entry name" value="RNaseH_sf"/>
</dbReference>
<evidence type="ECO:0000259" key="2">
    <source>
        <dbReference type="PROSITE" id="PS50835"/>
    </source>
</evidence>
<evidence type="ECO:0008006" key="6">
    <source>
        <dbReference type="Google" id="ProtNLM"/>
    </source>
</evidence>
<gene>
    <name evidence="4" type="ORF">AAFF_G00279830</name>
</gene>
<dbReference type="Proteomes" id="UP001221898">
    <property type="component" value="Unassembled WGS sequence"/>
</dbReference>
<dbReference type="PANTHER" id="PTHR37984:SF11">
    <property type="entry name" value="INTEGRASE CATALYTIC DOMAIN-CONTAINING PROTEIN"/>
    <property type="match status" value="1"/>
</dbReference>
<feature type="domain" description="Integrase catalytic" evidence="3">
    <location>
        <begin position="32"/>
        <end position="185"/>
    </location>
</feature>
<feature type="compositionally biased region" description="Basic and acidic residues" evidence="1">
    <location>
        <begin position="428"/>
        <end position="437"/>
    </location>
</feature>
<feature type="region of interest" description="Disordered" evidence="1">
    <location>
        <begin position="332"/>
        <end position="487"/>
    </location>
</feature>
<dbReference type="GO" id="GO:0015074">
    <property type="term" value="P:DNA integration"/>
    <property type="evidence" value="ECO:0007669"/>
    <property type="project" value="InterPro"/>
</dbReference>
<feature type="compositionally biased region" description="Basic and acidic residues" evidence="1">
    <location>
        <begin position="189"/>
        <end position="225"/>
    </location>
</feature>
<dbReference type="InterPro" id="IPR001584">
    <property type="entry name" value="Integrase_cat-core"/>
</dbReference>
<protein>
    <recommendedName>
        <fullName evidence="6">Integrase catalytic domain-containing protein</fullName>
    </recommendedName>
</protein>
<dbReference type="PANTHER" id="PTHR37984">
    <property type="entry name" value="PROTEIN CBG26694"/>
    <property type="match status" value="1"/>
</dbReference>
<dbReference type="EMBL" id="JAINUG010000039">
    <property type="protein sequence ID" value="KAJ8407409.1"/>
    <property type="molecule type" value="Genomic_DNA"/>
</dbReference>
<dbReference type="PROSITE" id="PS50994">
    <property type="entry name" value="INTEGRASE"/>
    <property type="match status" value="1"/>
</dbReference>
<dbReference type="GO" id="GO:0003676">
    <property type="term" value="F:nucleic acid binding"/>
    <property type="evidence" value="ECO:0007669"/>
    <property type="project" value="InterPro"/>
</dbReference>
<dbReference type="Gene3D" id="2.60.40.10">
    <property type="entry name" value="Immunoglobulins"/>
    <property type="match status" value="1"/>
</dbReference>
<dbReference type="PROSITE" id="PS50835">
    <property type="entry name" value="IG_LIKE"/>
    <property type="match status" value="1"/>
</dbReference>
<name>A0AAD7SR83_9TELE</name>
<evidence type="ECO:0000313" key="5">
    <source>
        <dbReference type="Proteomes" id="UP001221898"/>
    </source>
</evidence>
<evidence type="ECO:0000259" key="3">
    <source>
        <dbReference type="PROSITE" id="PS50994"/>
    </source>
</evidence>
<feature type="compositionally biased region" description="Basic and acidic residues" evidence="1">
    <location>
        <begin position="458"/>
        <end position="470"/>
    </location>
</feature>
<dbReference type="FunFam" id="3.30.420.10:FF:000063">
    <property type="entry name" value="Retrovirus-related Pol polyprotein from transposon 297-like Protein"/>
    <property type="match status" value="1"/>
</dbReference>
<feature type="compositionally biased region" description="Polar residues" evidence="1">
    <location>
        <begin position="475"/>
        <end position="487"/>
    </location>
</feature>
<dbReference type="Gene3D" id="3.30.420.10">
    <property type="entry name" value="Ribonuclease H-like superfamily/Ribonuclease H"/>
    <property type="match status" value="1"/>
</dbReference>
<evidence type="ECO:0000256" key="1">
    <source>
        <dbReference type="SAM" id="MobiDB-lite"/>
    </source>
</evidence>
<organism evidence="4 5">
    <name type="scientific">Aldrovandia affinis</name>
    <dbReference type="NCBI Taxonomy" id="143900"/>
    <lineage>
        <taxon>Eukaryota</taxon>
        <taxon>Metazoa</taxon>
        <taxon>Chordata</taxon>
        <taxon>Craniata</taxon>
        <taxon>Vertebrata</taxon>
        <taxon>Euteleostomi</taxon>
        <taxon>Actinopterygii</taxon>
        <taxon>Neopterygii</taxon>
        <taxon>Teleostei</taxon>
        <taxon>Notacanthiformes</taxon>
        <taxon>Halosauridae</taxon>
        <taxon>Aldrovandia</taxon>
    </lineage>
</organism>
<feature type="compositionally biased region" description="Polar residues" evidence="1">
    <location>
        <begin position="363"/>
        <end position="374"/>
    </location>
</feature>
<comment type="caution">
    <text evidence="4">The sequence shown here is derived from an EMBL/GenBank/DDBJ whole genome shotgun (WGS) entry which is preliminary data.</text>
</comment>
<dbReference type="AlphaFoldDB" id="A0AAD7SR83"/>
<proteinExistence type="predicted"/>
<dbReference type="Pfam" id="PF00665">
    <property type="entry name" value="rve"/>
    <property type="match status" value="1"/>
</dbReference>
<feature type="domain" description="Ig-like" evidence="2">
    <location>
        <begin position="234"/>
        <end position="323"/>
    </location>
</feature>
<sequence length="487" mass="53791">MDRAAEKHCKECHGCQIVSRPDPPELLRPTPLPDGPWRDLAVDLLGPLPSNHSILVVVDYYSRYYEYDILASTTTEKVIDSLESIFSRHGLPVTLKSDNGPQFKSELFREYCENNGITHLRTTAKWAQANGEVERQNAALMKRIRIAHSEGLDWKRELRKYVTVYRSIDHATTGKSPAELLFNRKMRGKLPDVTEPRTDTEVRDRDSERKGKSKLYTDERRRARHSDVEINDQPTLKKYNLTVIDALDKPNVTCEVNNDSTLTLLCAGDQSPLTQYSWEGPDTQDQTGYKLLIKREESQSPDSVYTCVVKDPVSENREDFTVKSCFPAQGDDVKINIENGTGETAPVTSAKDASRDEEPGKPSHSSSAQGSTENGTEETAPETSPKDASGDEEPSKPSHGSAAQDSTGDAPNSSQPTTVGEPLMANDSDVKSSREPLEEIPSDEETKNGTEETALVTSEKEASGDEEPSKPSHGSAAQDSTGETTYL</sequence>
<dbReference type="InterPro" id="IPR007110">
    <property type="entry name" value="Ig-like_dom"/>
</dbReference>
<feature type="compositionally biased region" description="Basic and acidic residues" evidence="1">
    <location>
        <begin position="352"/>
        <end position="361"/>
    </location>
</feature>
<feature type="compositionally biased region" description="Polar residues" evidence="1">
    <location>
        <begin position="401"/>
        <end position="418"/>
    </location>
</feature>
<dbReference type="InterPro" id="IPR013783">
    <property type="entry name" value="Ig-like_fold"/>
</dbReference>
<accession>A0AAD7SR83</accession>
<feature type="compositionally biased region" description="Basic and acidic residues" evidence="1">
    <location>
        <begin position="384"/>
        <end position="396"/>
    </location>
</feature>
<keyword evidence="5" id="KW-1185">Reference proteome</keyword>
<reference evidence="4" key="1">
    <citation type="journal article" date="2023" name="Science">
        <title>Genome structures resolve the early diversification of teleost fishes.</title>
        <authorList>
            <person name="Parey E."/>
            <person name="Louis A."/>
            <person name="Montfort J."/>
            <person name="Bouchez O."/>
            <person name="Roques C."/>
            <person name="Iampietro C."/>
            <person name="Lluch J."/>
            <person name="Castinel A."/>
            <person name="Donnadieu C."/>
            <person name="Desvignes T."/>
            <person name="Floi Bucao C."/>
            <person name="Jouanno E."/>
            <person name="Wen M."/>
            <person name="Mejri S."/>
            <person name="Dirks R."/>
            <person name="Jansen H."/>
            <person name="Henkel C."/>
            <person name="Chen W.J."/>
            <person name="Zahm M."/>
            <person name="Cabau C."/>
            <person name="Klopp C."/>
            <person name="Thompson A.W."/>
            <person name="Robinson-Rechavi M."/>
            <person name="Braasch I."/>
            <person name="Lecointre G."/>
            <person name="Bobe J."/>
            <person name="Postlethwait J.H."/>
            <person name="Berthelot C."/>
            <person name="Roest Crollius H."/>
            <person name="Guiguen Y."/>
        </authorList>
    </citation>
    <scope>NUCLEOTIDE SEQUENCE</scope>
    <source>
        <strain evidence="4">NC1722</strain>
    </source>
</reference>
<dbReference type="SUPFAM" id="SSF53098">
    <property type="entry name" value="Ribonuclease H-like"/>
    <property type="match status" value="1"/>
</dbReference>